<dbReference type="AlphaFoldDB" id="X1D6J9"/>
<feature type="non-terminal residue" evidence="1">
    <location>
        <position position="186"/>
    </location>
</feature>
<sequence length="186" mass="21500">PEALRMPFQTAVKHLRKNSYLALQLPSTKEDISNTFLDLMVEAIRKQVEEYKTSLQIWGEDLDQDNQEFNNILRIAYKFSSDAVKLIKLLISICDLKPIILWMTIDAQIALVDAFKRIPGLDKKKPNLIEYVALINGARNKAFHDLFPFQYTIEAQLDGVSLSAKRLRLFSPYTSKSKNVFEYQDQ</sequence>
<gene>
    <name evidence="1" type="ORF">S01H4_60457</name>
</gene>
<organism evidence="1">
    <name type="scientific">marine sediment metagenome</name>
    <dbReference type="NCBI Taxonomy" id="412755"/>
    <lineage>
        <taxon>unclassified sequences</taxon>
        <taxon>metagenomes</taxon>
        <taxon>ecological metagenomes</taxon>
    </lineage>
</organism>
<dbReference type="EMBL" id="BART01035652">
    <property type="protein sequence ID" value="GAH16366.1"/>
    <property type="molecule type" value="Genomic_DNA"/>
</dbReference>
<name>X1D6J9_9ZZZZ</name>
<evidence type="ECO:0000313" key="1">
    <source>
        <dbReference type="EMBL" id="GAH16366.1"/>
    </source>
</evidence>
<proteinExistence type="predicted"/>
<feature type="non-terminal residue" evidence="1">
    <location>
        <position position="1"/>
    </location>
</feature>
<reference evidence="1" key="1">
    <citation type="journal article" date="2014" name="Front. Microbiol.">
        <title>High frequency of phylogenetically diverse reductive dehalogenase-homologous genes in deep subseafloor sedimentary metagenomes.</title>
        <authorList>
            <person name="Kawai M."/>
            <person name="Futagami T."/>
            <person name="Toyoda A."/>
            <person name="Takaki Y."/>
            <person name="Nishi S."/>
            <person name="Hori S."/>
            <person name="Arai W."/>
            <person name="Tsubouchi T."/>
            <person name="Morono Y."/>
            <person name="Uchiyama I."/>
            <person name="Ito T."/>
            <person name="Fujiyama A."/>
            <person name="Inagaki F."/>
            <person name="Takami H."/>
        </authorList>
    </citation>
    <scope>NUCLEOTIDE SEQUENCE</scope>
    <source>
        <strain evidence="1">Expedition CK06-06</strain>
    </source>
</reference>
<accession>X1D6J9</accession>
<protein>
    <submittedName>
        <fullName evidence="1">Uncharacterized protein</fullName>
    </submittedName>
</protein>
<comment type="caution">
    <text evidence="1">The sequence shown here is derived from an EMBL/GenBank/DDBJ whole genome shotgun (WGS) entry which is preliminary data.</text>
</comment>